<dbReference type="EMBL" id="UZAH01025440">
    <property type="protein sequence ID" value="VDO63949.1"/>
    <property type="molecule type" value="Genomic_DNA"/>
</dbReference>
<evidence type="ECO:0000313" key="4">
    <source>
        <dbReference type="Proteomes" id="UP000050761"/>
    </source>
</evidence>
<evidence type="ECO:0000256" key="1">
    <source>
        <dbReference type="SAM" id="Phobius"/>
    </source>
</evidence>
<reference evidence="3 4" key="1">
    <citation type="submission" date="2018-11" db="EMBL/GenBank/DDBJ databases">
        <authorList>
            <consortium name="Pathogen Informatics"/>
        </authorList>
    </citation>
    <scope>NUCLEOTIDE SEQUENCE [LARGE SCALE GENOMIC DNA]</scope>
</reference>
<protein>
    <submittedName>
        <fullName evidence="5">Secreted protein</fullName>
    </submittedName>
</protein>
<evidence type="ECO:0000313" key="3">
    <source>
        <dbReference type="EMBL" id="VDO63949.1"/>
    </source>
</evidence>
<accession>A0A3P7XDQ4</accession>
<dbReference type="AlphaFoldDB" id="A0A183FFG8"/>
<dbReference type="WBParaSite" id="HPBE_0000526201-mRNA-1">
    <property type="protein sequence ID" value="HPBE_0000526201-mRNA-1"/>
    <property type="gene ID" value="HPBE_0000526201"/>
</dbReference>
<keyword evidence="1" id="KW-0472">Membrane</keyword>
<feature type="signal peptide" evidence="2">
    <location>
        <begin position="1"/>
        <end position="21"/>
    </location>
</feature>
<evidence type="ECO:0000256" key="2">
    <source>
        <dbReference type="SAM" id="SignalP"/>
    </source>
</evidence>
<name>A0A183FFG8_HELPZ</name>
<dbReference type="Proteomes" id="UP000050761">
    <property type="component" value="Unassembled WGS sequence"/>
</dbReference>
<feature type="chain" id="PRO_5044551373" evidence="2">
    <location>
        <begin position="22"/>
        <end position="97"/>
    </location>
</feature>
<reference evidence="5" key="2">
    <citation type="submission" date="2019-09" db="UniProtKB">
        <authorList>
            <consortium name="WormBaseParasite"/>
        </authorList>
    </citation>
    <scope>IDENTIFICATION</scope>
</reference>
<keyword evidence="1" id="KW-1133">Transmembrane helix</keyword>
<sequence length="97" mass="11172">MEGLLPRLLAACCWLWRHLRALFSCVKSTPQPECEERHKLLLTSVPLIDFVLSLLQFFALFNTIHGLLSFNCFIKAYNSITTVSDVQEHRCFKAAMQ</sequence>
<keyword evidence="1" id="KW-0812">Transmembrane</keyword>
<accession>A0A183FFG8</accession>
<keyword evidence="2" id="KW-0732">Signal</keyword>
<keyword evidence="4" id="KW-1185">Reference proteome</keyword>
<proteinExistence type="predicted"/>
<feature type="transmembrane region" description="Helical" evidence="1">
    <location>
        <begin position="45"/>
        <end position="68"/>
    </location>
</feature>
<gene>
    <name evidence="3" type="ORF">HPBE_LOCUS5263</name>
</gene>
<evidence type="ECO:0000313" key="5">
    <source>
        <dbReference type="WBParaSite" id="HPBE_0000526201-mRNA-1"/>
    </source>
</evidence>
<organism evidence="4 5">
    <name type="scientific">Heligmosomoides polygyrus</name>
    <name type="common">Parasitic roundworm</name>
    <dbReference type="NCBI Taxonomy" id="6339"/>
    <lineage>
        <taxon>Eukaryota</taxon>
        <taxon>Metazoa</taxon>
        <taxon>Ecdysozoa</taxon>
        <taxon>Nematoda</taxon>
        <taxon>Chromadorea</taxon>
        <taxon>Rhabditida</taxon>
        <taxon>Rhabditina</taxon>
        <taxon>Rhabditomorpha</taxon>
        <taxon>Strongyloidea</taxon>
        <taxon>Heligmosomidae</taxon>
        <taxon>Heligmosomoides</taxon>
    </lineage>
</organism>